<sequence>MNFKNIFWGVILIVAGTLFALRDLTDLQIGQYFWPAVLISAGCLLLIKNNFRINQ</sequence>
<feature type="domain" description="LiaI-LiaF-like transmembrane region" evidence="2">
    <location>
        <begin position="6"/>
        <end position="42"/>
    </location>
</feature>
<dbReference type="Proteomes" id="UP001501508">
    <property type="component" value="Unassembled WGS sequence"/>
</dbReference>
<gene>
    <name evidence="3" type="ORF">GCM10023091_17640</name>
</gene>
<keyword evidence="4" id="KW-1185">Reference proteome</keyword>
<keyword evidence="1" id="KW-0812">Transmembrane</keyword>
<comment type="caution">
    <text evidence="3">The sequence shown here is derived from an EMBL/GenBank/DDBJ whole genome shotgun (WGS) entry which is preliminary data.</text>
</comment>
<accession>A0ABP8LWT8</accession>
<protein>
    <recommendedName>
        <fullName evidence="2">LiaI-LiaF-like transmembrane region domain-containing protein</fullName>
    </recommendedName>
</protein>
<dbReference type="Pfam" id="PF18917">
    <property type="entry name" value="LiaI-LiaF-like_TM1"/>
    <property type="match status" value="1"/>
</dbReference>
<organism evidence="3 4">
    <name type="scientific">Ravibacter arvi</name>
    <dbReference type="NCBI Taxonomy" id="2051041"/>
    <lineage>
        <taxon>Bacteria</taxon>
        <taxon>Pseudomonadati</taxon>
        <taxon>Bacteroidota</taxon>
        <taxon>Cytophagia</taxon>
        <taxon>Cytophagales</taxon>
        <taxon>Spirosomataceae</taxon>
        <taxon>Ravibacter</taxon>
    </lineage>
</organism>
<keyword evidence="1" id="KW-0472">Membrane</keyword>
<evidence type="ECO:0000313" key="3">
    <source>
        <dbReference type="EMBL" id="GAA4437863.1"/>
    </source>
</evidence>
<evidence type="ECO:0000256" key="1">
    <source>
        <dbReference type="SAM" id="Phobius"/>
    </source>
</evidence>
<dbReference type="EMBL" id="BAABEY010000018">
    <property type="protein sequence ID" value="GAA4437863.1"/>
    <property type="molecule type" value="Genomic_DNA"/>
</dbReference>
<evidence type="ECO:0000259" key="2">
    <source>
        <dbReference type="Pfam" id="PF18917"/>
    </source>
</evidence>
<evidence type="ECO:0000313" key="4">
    <source>
        <dbReference type="Proteomes" id="UP001501508"/>
    </source>
</evidence>
<feature type="transmembrane region" description="Helical" evidence="1">
    <location>
        <begin position="32"/>
        <end position="51"/>
    </location>
</feature>
<dbReference type="InterPro" id="IPR043726">
    <property type="entry name" value="LiaI-LiaF-like_TM1"/>
</dbReference>
<dbReference type="RefSeq" id="WP_345028093.1">
    <property type="nucleotide sequence ID" value="NZ_BAABEY010000018.1"/>
</dbReference>
<name>A0ABP8LWT8_9BACT</name>
<reference evidence="4" key="1">
    <citation type="journal article" date="2019" name="Int. J. Syst. Evol. Microbiol.">
        <title>The Global Catalogue of Microorganisms (GCM) 10K type strain sequencing project: providing services to taxonomists for standard genome sequencing and annotation.</title>
        <authorList>
            <consortium name="The Broad Institute Genomics Platform"/>
            <consortium name="The Broad Institute Genome Sequencing Center for Infectious Disease"/>
            <person name="Wu L."/>
            <person name="Ma J."/>
        </authorList>
    </citation>
    <scope>NUCLEOTIDE SEQUENCE [LARGE SCALE GENOMIC DNA]</scope>
    <source>
        <strain evidence="4">JCM 31920</strain>
    </source>
</reference>
<keyword evidence="1" id="KW-1133">Transmembrane helix</keyword>
<proteinExistence type="predicted"/>